<dbReference type="OMA" id="KGDQYIT"/>
<dbReference type="SMART" id="SM00320">
    <property type="entry name" value="WD40"/>
    <property type="match status" value="6"/>
</dbReference>
<dbReference type="InterPro" id="IPR001680">
    <property type="entry name" value="WD40_rpt"/>
</dbReference>
<dbReference type="Pfam" id="PF00400">
    <property type="entry name" value="WD40"/>
    <property type="match status" value="4"/>
</dbReference>
<dbReference type="EMBL" id="AMQN01003117">
    <property type="status" value="NOT_ANNOTATED_CDS"/>
    <property type="molecule type" value="Genomic_DNA"/>
</dbReference>
<evidence type="ECO:0000313" key="6">
    <source>
        <dbReference type="EMBL" id="ELT90276.1"/>
    </source>
</evidence>
<dbReference type="OrthoDB" id="10264376at2759"/>
<feature type="compositionally biased region" description="Basic and acidic residues" evidence="5">
    <location>
        <begin position="49"/>
        <end position="59"/>
    </location>
</feature>
<dbReference type="GO" id="GO:0035861">
    <property type="term" value="C:site of double-strand break"/>
    <property type="evidence" value="ECO:0007669"/>
    <property type="project" value="TreeGrafter"/>
</dbReference>
<evidence type="ECO:0000313" key="7">
    <source>
        <dbReference type="EnsemblMetazoa" id="CapteP205054"/>
    </source>
</evidence>
<proteinExistence type="inferred from homology"/>
<keyword evidence="2" id="KW-0677">Repeat</keyword>
<feature type="repeat" description="WD" evidence="4">
    <location>
        <begin position="121"/>
        <end position="162"/>
    </location>
</feature>
<feature type="repeat" description="WD" evidence="4">
    <location>
        <begin position="222"/>
        <end position="256"/>
    </location>
</feature>
<dbReference type="PANTHER" id="PTHR16017:SF0">
    <property type="entry name" value="WD REPEAT-CONTAINING PROTEIN 70"/>
    <property type="match status" value="1"/>
</dbReference>
<dbReference type="InterPro" id="IPR015943">
    <property type="entry name" value="WD40/YVTN_repeat-like_dom_sf"/>
</dbReference>
<feature type="region of interest" description="Disordered" evidence="5">
    <location>
        <begin position="566"/>
        <end position="606"/>
    </location>
</feature>
<dbReference type="InterPro" id="IPR051858">
    <property type="entry name" value="WD_repeat_GAD-1"/>
</dbReference>
<dbReference type="PANTHER" id="PTHR16017">
    <property type="entry name" value="GASTRULATION DEFECTIVE PROTEIN 1-RELATED"/>
    <property type="match status" value="1"/>
</dbReference>
<evidence type="ECO:0000313" key="8">
    <source>
        <dbReference type="Proteomes" id="UP000014760"/>
    </source>
</evidence>
<feature type="repeat" description="WD" evidence="4">
    <location>
        <begin position="284"/>
        <end position="304"/>
    </location>
</feature>
<feature type="compositionally biased region" description="Acidic residues" evidence="5">
    <location>
        <begin position="92"/>
        <end position="108"/>
    </location>
</feature>
<comment type="similarity">
    <text evidence="3">Belongs to the WD repeat GAD-1 family.</text>
</comment>
<evidence type="ECO:0000256" key="4">
    <source>
        <dbReference type="PROSITE-ProRule" id="PRU00221"/>
    </source>
</evidence>
<dbReference type="HOGENOM" id="CLU_014033_1_2_1"/>
<evidence type="ECO:0000256" key="1">
    <source>
        <dbReference type="ARBA" id="ARBA00022574"/>
    </source>
</evidence>
<sequence length="606" mass="68464">MKKARQFDFMAMFEETRKTAVERSEQNLAVAVQDEEEREEKLTSSFKSTLKDVMNKEENAAGPSKEQEEQLEEQEEEIGPPLPPGMKTFQREDEEDEDDESEEEEDDNPLLRIPTSKEIVLDHGDKAASAIALDPAGARLVTGGFDYQVKFWDFQGMNTTLNSFRTTTPCDRHPVKHLEYSHTGDMILVVTGHAKAKVVDRDGHDKLTTTKGDMYLIDMAATKGHCGMLNGGCWSPKIKEEFMTCSMDGTVRLWNMWDRGKHHQNCIKPRSKQGRKTIPTACTYSKDGQWVCAASQDGSIQVWDHRKSYVNVAMKNMTAHSNGTDTSCLKFSYDNLTLASRGGDDTLKLWDVRKFRQPIAEASNLPNLYPMTDCLFSPDDRMLCTGVSVGSDEICGKLVFLERQTLKVVSETLVAEKQSVVRTLWHPKLNQIVVGLSDGNVKILYDPDKSHRGAKLCAIRAKTQARKQSEIMLSKNIITPHALKIFRENKPSSTRRQEEKARKDPKKSRRPDLPVSGPGHGGRLGNKGATLSQFVVQTLIKRKPDDRDKDPRAAILRHAEEAAKNPFWIDPAYKKNQPNPIFQRATNSDDEKEDDDIEPVWKKAKK</sequence>
<feature type="region of interest" description="Disordered" evidence="5">
    <location>
        <begin position="29"/>
        <end position="114"/>
    </location>
</feature>
<organism evidence="6">
    <name type="scientific">Capitella teleta</name>
    <name type="common">Polychaete worm</name>
    <dbReference type="NCBI Taxonomy" id="283909"/>
    <lineage>
        <taxon>Eukaryota</taxon>
        <taxon>Metazoa</taxon>
        <taxon>Spiralia</taxon>
        <taxon>Lophotrochozoa</taxon>
        <taxon>Annelida</taxon>
        <taxon>Polychaeta</taxon>
        <taxon>Sedentaria</taxon>
        <taxon>Scolecida</taxon>
        <taxon>Capitellidae</taxon>
        <taxon>Capitella</taxon>
    </lineage>
</organism>
<dbReference type="Proteomes" id="UP000014760">
    <property type="component" value="Unassembled WGS sequence"/>
</dbReference>
<evidence type="ECO:0000256" key="3">
    <source>
        <dbReference type="ARBA" id="ARBA00038343"/>
    </source>
</evidence>
<reference evidence="7" key="3">
    <citation type="submission" date="2015-06" db="UniProtKB">
        <authorList>
            <consortium name="EnsemblMetazoa"/>
        </authorList>
    </citation>
    <scope>IDENTIFICATION</scope>
</reference>
<dbReference type="Gene3D" id="2.130.10.10">
    <property type="entry name" value="YVTN repeat-like/Quinoprotein amine dehydrogenase"/>
    <property type="match status" value="2"/>
</dbReference>
<dbReference type="PROSITE" id="PS00678">
    <property type="entry name" value="WD_REPEATS_1"/>
    <property type="match status" value="1"/>
</dbReference>
<feature type="compositionally biased region" description="Acidic residues" evidence="5">
    <location>
        <begin position="588"/>
        <end position="598"/>
    </location>
</feature>
<keyword evidence="1 4" id="KW-0853">WD repeat</keyword>
<keyword evidence="8" id="KW-1185">Reference proteome</keyword>
<feature type="repeat" description="WD" evidence="4">
    <location>
        <begin position="319"/>
        <end position="353"/>
    </location>
</feature>
<dbReference type="SUPFAM" id="SSF50978">
    <property type="entry name" value="WD40 repeat-like"/>
    <property type="match status" value="1"/>
</dbReference>
<feature type="compositionally biased region" description="Polar residues" evidence="5">
    <location>
        <begin position="576"/>
        <end position="586"/>
    </location>
</feature>
<protein>
    <submittedName>
        <fullName evidence="6 7">Uncharacterized protein</fullName>
    </submittedName>
</protein>
<dbReference type="FunFam" id="2.130.10.10:FF:001319">
    <property type="entry name" value="Gastrulation defective protein 1"/>
    <property type="match status" value="1"/>
</dbReference>
<evidence type="ECO:0000256" key="5">
    <source>
        <dbReference type="SAM" id="MobiDB-lite"/>
    </source>
</evidence>
<dbReference type="PRINTS" id="PR00320">
    <property type="entry name" value="GPROTEINBRPT"/>
</dbReference>
<dbReference type="InterPro" id="IPR020472">
    <property type="entry name" value="WD40_PAC1"/>
</dbReference>
<reference evidence="6 8" key="2">
    <citation type="journal article" date="2013" name="Nature">
        <title>Insights into bilaterian evolution from three spiralian genomes.</title>
        <authorList>
            <person name="Simakov O."/>
            <person name="Marletaz F."/>
            <person name="Cho S.J."/>
            <person name="Edsinger-Gonzales E."/>
            <person name="Havlak P."/>
            <person name="Hellsten U."/>
            <person name="Kuo D.H."/>
            <person name="Larsson T."/>
            <person name="Lv J."/>
            <person name="Arendt D."/>
            <person name="Savage R."/>
            <person name="Osoegawa K."/>
            <person name="de Jong P."/>
            <person name="Grimwood J."/>
            <person name="Chapman J.A."/>
            <person name="Shapiro H."/>
            <person name="Aerts A."/>
            <person name="Otillar R.P."/>
            <person name="Terry A.Y."/>
            <person name="Boore J.L."/>
            <person name="Grigoriev I.V."/>
            <person name="Lindberg D.R."/>
            <person name="Seaver E.C."/>
            <person name="Weisblat D.A."/>
            <person name="Putnam N.H."/>
            <person name="Rokhsar D.S."/>
        </authorList>
    </citation>
    <scope>NUCLEOTIDE SEQUENCE</scope>
    <source>
        <strain evidence="6 8">I ESC-2004</strain>
    </source>
</reference>
<name>R7TFF9_CAPTE</name>
<dbReference type="PROSITE" id="PS50082">
    <property type="entry name" value="WD_REPEATS_2"/>
    <property type="match status" value="4"/>
</dbReference>
<dbReference type="FunCoup" id="R7TFF9">
    <property type="interactions" value="2163"/>
</dbReference>
<evidence type="ECO:0000256" key="2">
    <source>
        <dbReference type="ARBA" id="ARBA00022737"/>
    </source>
</evidence>
<dbReference type="EMBL" id="KB310993">
    <property type="protein sequence ID" value="ELT90276.1"/>
    <property type="molecule type" value="Genomic_DNA"/>
</dbReference>
<dbReference type="EnsemblMetazoa" id="CapteT205054">
    <property type="protein sequence ID" value="CapteP205054"/>
    <property type="gene ID" value="CapteG205054"/>
</dbReference>
<dbReference type="InterPro" id="IPR036322">
    <property type="entry name" value="WD40_repeat_dom_sf"/>
</dbReference>
<gene>
    <name evidence="6" type="ORF">CAPTEDRAFT_205054</name>
</gene>
<feature type="compositionally biased region" description="Acidic residues" evidence="5">
    <location>
        <begin position="69"/>
        <end position="78"/>
    </location>
</feature>
<dbReference type="InterPro" id="IPR019775">
    <property type="entry name" value="WD40_repeat_CS"/>
</dbReference>
<feature type="region of interest" description="Disordered" evidence="5">
    <location>
        <begin position="485"/>
        <end position="528"/>
    </location>
</feature>
<dbReference type="STRING" id="283909.R7TFF9"/>
<dbReference type="AlphaFoldDB" id="R7TFF9"/>
<dbReference type="GO" id="GO:0005634">
    <property type="term" value="C:nucleus"/>
    <property type="evidence" value="ECO:0007669"/>
    <property type="project" value="TreeGrafter"/>
</dbReference>
<reference evidence="8" key="1">
    <citation type="submission" date="2012-12" db="EMBL/GenBank/DDBJ databases">
        <authorList>
            <person name="Hellsten U."/>
            <person name="Grimwood J."/>
            <person name="Chapman J.A."/>
            <person name="Shapiro H."/>
            <person name="Aerts A."/>
            <person name="Otillar R.P."/>
            <person name="Terry A.Y."/>
            <person name="Boore J.L."/>
            <person name="Simakov O."/>
            <person name="Marletaz F."/>
            <person name="Cho S.-J."/>
            <person name="Edsinger-Gonzales E."/>
            <person name="Havlak P."/>
            <person name="Kuo D.-H."/>
            <person name="Larsson T."/>
            <person name="Lv J."/>
            <person name="Arendt D."/>
            <person name="Savage R."/>
            <person name="Osoegawa K."/>
            <person name="de Jong P."/>
            <person name="Lindberg D.R."/>
            <person name="Seaver E.C."/>
            <person name="Weisblat D.A."/>
            <person name="Putnam N.H."/>
            <person name="Grigoriev I.V."/>
            <person name="Rokhsar D.S."/>
        </authorList>
    </citation>
    <scope>NUCLEOTIDE SEQUENCE</scope>
    <source>
        <strain evidence="8">I ESC-2004</strain>
    </source>
</reference>
<feature type="compositionally biased region" description="Basic and acidic residues" evidence="5">
    <location>
        <begin position="485"/>
        <end position="502"/>
    </location>
</feature>
<accession>R7TFF9</accession>